<accession>A0A2H0YTF2</accession>
<sequence>MDIFQRTTYSSIFIVKVKRKRDKKESPQQKNLPKAQVSKRNKVSRFKDRKSLPGGSETKANAVVVIRIAVDAQALGAKVADADAETDRSKIGTANVHLLQQALPSNQEIERDHEDDFTGARRSFVAGQQRLLPLPRLAGGAWHFVLADEVPPQIDLFFLCEGLAIVPVLIVEKVLDLAAHVQDGQRVPHEEDVGFLAGFQLGFGERDFTNLDELFVRERNTEVLYRVFRAHIACAHDFLGALLAG</sequence>
<evidence type="ECO:0000256" key="1">
    <source>
        <dbReference type="SAM" id="MobiDB-lite"/>
    </source>
</evidence>
<organism evidence="2 3">
    <name type="scientific">Candidatus Kerfeldbacteria bacterium CG08_land_8_20_14_0_20_43_14</name>
    <dbReference type="NCBI Taxonomy" id="2014246"/>
    <lineage>
        <taxon>Bacteria</taxon>
        <taxon>Candidatus Kerfeldiibacteriota</taxon>
    </lineage>
</organism>
<feature type="region of interest" description="Disordered" evidence="1">
    <location>
        <begin position="20"/>
        <end position="55"/>
    </location>
</feature>
<gene>
    <name evidence="2" type="ORF">COT26_00170</name>
</gene>
<reference evidence="3" key="1">
    <citation type="submission" date="2017-09" db="EMBL/GenBank/DDBJ databases">
        <title>Depth-based differentiation of microbial function through sediment-hosted aquifers and enrichment of novel symbionts in the deep terrestrial subsurface.</title>
        <authorList>
            <person name="Probst A.J."/>
            <person name="Ladd B."/>
            <person name="Jarett J.K."/>
            <person name="Geller-Mcgrath D.E."/>
            <person name="Sieber C.M.K."/>
            <person name="Emerson J.B."/>
            <person name="Anantharaman K."/>
            <person name="Thomas B.C."/>
            <person name="Malmstrom R."/>
            <person name="Stieglmeier M."/>
            <person name="Klingl A."/>
            <person name="Woyke T."/>
            <person name="Ryan C.M."/>
            <person name="Banfield J.F."/>
        </authorList>
    </citation>
    <scope>NUCLEOTIDE SEQUENCE [LARGE SCALE GENOMIC DNA]</scope>
</reference>
<dbReference type="AlphaFoldDB" id="A0A2H0YTF2"/>
<evidence type="ECO:0000313" key="3">
    <source>
        <dbReference type="Proteomes" id="UP000236845"/>
    </source>
</evidence>
<comment type="caution">
    <text evidence="2">The sequence shown here is derived from an EMBL/GenBank/DDBJ whole genome shotgun (WGS) entry which is preliminary data.</text>
</comment>
<dbReference type="Proteomes" id="UP000236845">
    <property type="component" value="Unassembled WGS sequence"/>
</dbReference>
<evidence type="ECO:0000313" key="2">
    <source>
        <dbReference type="EMBL" id="PIS41033.1"/>
    </source>
</evidence>
<proteinExistence type="predicted"/>
<name>A0A2H0YTF2_9BACT</name>
<protein>
    <submittedName>
        <fullName evidence="2">Uncharacterized protein</fullName>
    </submittedName>
</protein>
<dbReference type="EMBL" id="PEXW01000003">
    <property type="protein sequence ID" value="PIS41033.1"/>
    <property type="molecule type" value="Genomic_DNA"/>
</dbReference>